<reference evidence="2 3" key="1">
    <citation type="submission" date="2013-11" db="EMBL/GenBank/DDBJ databases">
        <title>The Genome Sequence of Phytophthora parasitica P1976.</title>
        <authorList>
            <consortium name="The Broad Institute Genomics Platform"/>
            <person name="Russ C."/>
            <person name="Tyler B."/>
            <person name="Panabieres F."/>
            <person name="Shan W."/>
            <person name="Tripathy S."/>
            <person name="Grunwald N."/>
            <person name="Machado M."/>
            <person name="Johnson C.S."/>
            <person name="Walker B."/>
            <person name="Young S."/>
            <person name="Zeng Q."/>
            <person name="Gargeya S."/>
            <person name="Fitzgerald M."/>
            <person name="Haas B."/>
            <person name="Abouelleil A."/>
            <person name="Allen A.W."/>
            <person name="Alvarado L."/>
            <person name="Arachchi H.M."/>
            <person name="Berlin A.M."/>
            <person name="Chapman S.B."/>
            <person name="Gainer-Dewar J."/>
            <person name="Goldberg J."/>
            <person name="Griggs A."/>
            <person name="Gujja S."/>
            <person name="Hansen M."/>
            <person name="Howarth C."/>
            <person name="Imamovic A."/>
            <person name="Ireland A."/>
            <person name="Larimer J."/>
            <person name="McCowan C."/>
            <person name="Murphy C."/>
            <person name="Pearson M."/>
            <person name="Poon T.W."/>
            <person name="Priest M."/>
            <person name="Roberts A."/>
            <person name="Saif S."/>
            <person name="Shea T."/>
            <person name="Sisk P."/>
            <person name="Sykes S."/>
            <person name="Wortman J."/>
            <person name="Nusbaum C."/>
            <person name="Birren B."/>
        </authorList>
    </citation>
    <scope>NUCLEOTIDE SEQUENCE [LARGE SCALE GENOMIC DNA]</scope>
    <source>
        <strain evidence="2 3">P1976</strain>
    </source>
</reference>
<keyword evidence="1" id="KW-0812">Transmembrane</keyword>
<keyword evidence="1" id="KW-1133">Transmembrane helix</keyword>
<dbReference type="Proteomes" id="UP000028582">
    <property type="component" value="Unassembled WGS sequence"/>
</dbReference>
<proteinExistence type="predicted"/>
<evidence type="ECO:0000313" key="2">
    <source>
        <dbReference type="EMBL" id="ETO66402.1"/>
    </source>
</evidence>
<dbReference type="OrthoDB" id="112471at2759"/>
<gene>
    <name evidence="2" type="ORF">F444_16350</name>
</gene>
<comment type="caution">
    <text evidence="2">The sequence shown here is derived from an EMBL/GenBank/DDBJ whole genome shotgun (WGS) entry which is preliminary data.</text>
</comment>
<evidence type="ECO:0000313" key="3">
    <source>
        <dbReference type="Proteomes" id="UP000028582"/>
    </source>
</evidence>
<accession>A0A080ZIE1</accession>
<feature type="transmembrane region" description="Helical" evidence="1">
    <location>
        <begin position="26"/>
        <end position="46"/>
    </location>
</feature>
<organism evidence="2 3">
    <name type="scientific">Phytophthora nicotianae P1976</name>
    <dbReference type="NCBI Taxonomy" id="1317066"/>
    <lineage>
        <taxon>Eukaryota</taxon>
        <taxon>Sar</taxon>
        <taxon>Stramenopiles</taxon>
        <taxon>Oomycota</taxon>
        <taxon>Peronosporomycetes</taxon>
        <taxon>Peronosporales</taxon>
        <taxon>Peronosporaceae</taxon>
        <taxon>Phytophthora</taxon>
    </lineage>
</organism>
<evidence type="ECO:0000256" key="1">
    <source>
        <dbReference type="SAM" id="Phobius"/>
    </source>
</evidence>
<dbReference type="AlphaFoldDB" id="A0A080ZIE1"/>
<sequence>MMWVDTDVPSSLQQTARLEQMHWTDALLVCFVAVFLCSSYLFCYLYRRCCLWKRRSNEMARVPSATIMISDMEEPLLADSTYDNQLPTIESVPLAHEYQPTAPPLSWENDYRGFT</sequence>
<protein>
    <submittedName>
        <fullName evidence="2">Uncharacterized protein</fullName>
    </submittedName>
</protein>
<keyword evidence="1" id="KW-0472">Membrane</keyword>
<name>A0A080ZIE1_PHYNI</name>
<dbReference type="EMBL" id="ANJA01003036">
    <property type="protein sequence ID" value="ETO66402.1"/>
    <property type="molecule type" value="Genomic_DNA"/>
</dbReference>